<evidence type="ECO:0000313" key="2">
    <source>
        <dbReference type="Proteomes" id="UP000816034"/>
    </source>
</evidence>
<name>A0AA88GL93_NAELO</name>
<keyword evidence="2" id="KW-1185">Reference proteome</keyword>
<dbReference type="RefSeq" id="XP_044546734.1">
    <property type="nucleotide sequence ID" value="XM_044696465.1"/>
</dbReference>
<protein>
    <submittedName>
        <fullName evidence="1">Uncharacterized protein</fullName>
    </submittedName>
</protein>
<proteinExistence type="predicted"/>
<sequence length="245" mass="29254">MDQFPTLDPIIYYDSFYGDQYIETLEEYSNLGRNAISKIESNHDPSTLTTMSTTQFYENVLERNGRMNYFLTNVNNLSNEENDFLQEENQLRYIMEQYEHCTPLARLWIFKDLKDELFGNALKPHEFMNDIHAHHSRQNESIISLHDQKTKENDLYIISNVLKELALDCQMEIFHFIPTYSQMEHLTKSSLQQTNHENDRNGSNDMIHCHYAFSFPDIWWSSWMKLRLISKSVKLRLEHSKSIFF</sequence>
<gene>
    <name evidence="1" type="ORF">C9374_006589</name>
</gene>
<organism evidence="1 2">
    <name type="scientific">Naegleria lovaniensis</name>
    <name type="common">Amoeba</name>
    <dbReference type="NCBI Taxonomy" id="51637"/>
    <lineage>
        <taxon>Eukaryota</taxon>
        <taxon>Discoba</taxon>
        <taxon>Heterolobosea</taxon>
        <taxon>Tetramitia</taxon>
        <taxon>Eutetramitia</taxon>
        <taxon>Vahlkampfiidae</taxon>
        <taxon>Naegleria</taxon>
    </lineage>
</organism>
<accession>A0AA88GL93</accession>
<dbReference type="Proteomes" id="UP000816034">
    <property type="component" value="Unassembled WGS sequence"/>
</dbReference>
<dbReference type="AlphaFoldDB" id="A0AA88GL93"/>
<comment type="caution">
    <text evidence="1">The sequence shown here is derived from an EMBL/GenBank/DDBJ whole genome shotgun (WGS) entry which is preliminary data.</text>
</comment>
<dbReference type="EMBL" id="PYSW02000028">
    <property type="protein sequence ID" value="KAG2379472.1"/>
    <property type="molecule type" value="Genomic_DNA"/>
</dbReference>
<dbReference type="GeneID" id="68099043"/>
<reference evidence="1 2" key="1">
    <citation type="journal article" date="2018" name="BMC Genomics">
        <title>The genome of Naegleria lovaniensis, the basis for a comparative approach to unravel pathogenicity factors of the human pathogenic amoeba N. fowleri.</title>
        <authorList>
            <person name="Liechti N."/>
            <person name="Schurch N."/>
            <person name="Bruggmann R."/>
            <person name="Wittwer M."/>
        </authorList>
    </citation>
    <scope>NUCLEOTIDE SEQUENCE [LARGE SCALE GENOMIC DNA]</scope>
    <source>
        <strain evidence="1 2">ATCC 30569</strain>
    </source>
</reference>
<evidence type="ECO:0000313" key="1">
    <source>
        <dbReference type="EMBL" id="KAG2379472.1"/>
    </source>
</evidence>